<accession>A0A1E3QPM2</accession>
<gene>
    <name evidence="6" type="ORF">BABINDRAFT_8558</name>
</gene>
<evidence type="ECO:0000256" key="4">
    <source>
        <dbReference type="ARBA" id="ARBA00023242"/>
    </source>
</evidence>
<dbReference type="RefSeq" id="XP_018984987.1">
    <property type="nucleotide sequence ID" value="XM_019132825.1"/>
</dbReference>
<reference evidence="7" key="1">
    <citation type="submission" date="2016-05" db="EMBL/GenBank/DDBJ databases">
        <title>Comparative genomics of biotechnologically important yeasts.</title>
        <authorList>
            <consortium name="DOE Joint Genome Institute"/>
            <person name="Riley R."/>
            <person name="Haridas S."/>
            <person name="Wolfe K.H."/>
            <person name="Lopes M.R."/>
            <person name="Hittinger C.T."/>
            <person name="Goker M."/>
            <person name="Salamov A."/>
            <person name="Wisecaver J."/>
            <person name="Long T.M."/>
            <person name="Aerts A.L."/>
            <person name="Barry K."/>
            <person name="Choi C."/>
            <person name="Clum A."/>
            <person name="Coughlan A.Y."/>
            <person name="Deshpande S."/>
            <person name="Douglass A.P."/>
            <person name="Hanson S.J."/>
            <person name="Klenk H.-P."/>
            <person name="Labutti K."/>
            <person name="Lapidus A."/>
            <person name="Lindquist E."/>
            <person name="Lipzen A."/>
            <person name="Meier-Kolthoff J.P."/>
            <person name="Ohm R.A."/>
            <person name="Otillar R.P."/>
            <person name="Pangilinan J."/>
            <person name="Peng Y."/>
            <person name="Rokas A."/>
            <person name="Rosa C.A."/>
            <person name="Scheuner C."/>
            <person name="Sibirny A.A."/>
            <person name="Slot J.C."/>
            <person name="Stielow J.B."/>
            <person name="Sun H."/>
            <person name="Kurtzman C.P."/>
            <person name="Blackwell M."/>
            <person name="Grigoriev I.V."/>
            <person name="Jeffries T.W."/>
        </authorList>
    </citation>
    <scope>NUCLEOTIDE SEQUENCE [LARGE SCALE GENOMIC DNA]</scope>
    <source>
        <strain evidence="7">NRRL Y-12698</strain>
    </source>
</reference>
<dbReference type="InterPro" id="IPR039747">
    <property type="entry name" value="RPABC4"/>
</dbReference>
<evidence type="ECO:0000256" key="5">
    <source>
        <dbReference type="ARBA" id="ARBA00025770"/>
    </source>
</evidence>
<organism evidence="6 7">
    <name type="scientific">Babjeviella inositovora NRRL Y-12698</name>
    <dbReference type="NCBI Taxonomy" id="984486"/>
    <lineage>
        <taxon>Eukaryota</taxon>
        <taxon>Fungi</taxon>
        <taxon>Dikarya</taxon>
        <taxon>Ascomycota</taxon>
        <taxon>Saccharomycotina</taxon>
        <taxon>Pichiomycetes</taxon>
        <taxon>Serinales incertae sedis</taxon>
        <taxon>Babjeviella</taxon>
    </lineage>
</organism>
<name>A0A1E3QPM2_9ASCO</name>
<sequence>MSREGFTVPTGDLAAAAHGVVSKQVAGAGLNKNYGVKYLCPNCSFEVSLNKSDPIRCKDCGYRVLFKKRTKRMVQRNIAIPLLDSFEI</sequence>
<comment type="similarity">
    <text evidence="5">Belongs to the archaeal Rpo12/eukaryotic RPC10 RNA polymerase subunit family.</text>
</comment>
<dbReference type="GO" id="GO:0006351">
    <property type="term" value="P:DNA-templated transcription"/>
    <property type="evidence" value="ECO:0007669"/>
    <property type="project" value="InterPro"/>
</dbReference>
<dbReference type="GO" id="GO:0005666">
    <property type="term" value="C:RNA polymerase III complex"/>
    <property type="evidence" value="ECO:0007669"/>
    <property type="project" value="TreeGrafter"/>
</dbReference>
<keyword evidence="7" id="KW-1185">Reference proteome</keyword>
<evidence type="ECO:0000256" key="2">
    <source>
        <dbReference type="ARBA" id="ARBA00022723"/>
    </source>
</evidence>
<dbReference type="SMART" id="SM00659">
    <property type="entry name" value="RPOLCX"/>
    <property type="match status" value="1"/>
</dbReference>
<protein>
    <submittedName>
        <fullName evidence="6">Uncharacterized protein</fullName>
    </submittedName>
</protein>
<keyword evidence="2" id="KW-0479">Metal-binding</keyword>
<evidence type="ECO:0000256" key="1">
    <source>
        <dbReference type="ARBA" id="ARBA00004123"/>
    </source>
</evidence>
<evidence type="ECO:0000313" key="6">
    <source>
        <dbReference type="EMBL" id="ODQ79659.1"/>
    </source>
</evidence>
<dbReference type="AlphaFoldDB" id="A0A1E3QPM2"/>
<dbReference type="GeneID" id="30150678"/>
<dbReference type="InterPro" id="IPR029040">
    <property type="entry name" value="RPABC4/Spt4"/>
</dbReference>
<dbReference type="GO" id="GO:0005665">
    <property type="term" value="C:RNA polymerase II, core complex"/>
    <property type="evidence" value="ECO:0007669"/>
    <property type="project" value="TreeGrafter"/>
</dbReference>
<dbReference type="Proteomes" id="UP000094336">
    <property type="component" value="Unassembled WGS sequence"/>
</dbReference>
<dbReference type="PANTHER" id="PTHR12056">
    <property type="entry name" value="DNA-DIRECTED RNA POLYMERASES I, II, AND III"/>
    <property type="match status" value="1"/>
</dbReference>
<comment type="subcellular location">
    <subcellularLocation>
        <location evidence="1">Nucleus</location>
    </subcellularLocation>
</comment>
<dbReference type="EMBL" id="KV454432">
    <property type="protein sequence ID" value="ODQ79659.1"/>
    <property type="molecule type" value="Genomic_DNA"/>
</dbReference>
<keyword evidence="4" id="KW-0539">Nucleus</keyword>
<keyword evidence="3" id="KW-0862">Zinc</keyword>
<dbReference type="STRING" id="984486.A0A1E3QPM2"/>
<dbReference type="InterPro" id="IPR006591">
    <property type="entry name" value="RNAP_P/RPABC4"/>
</dbReference>
<evidence type="ECO:0000313" key="7">
    <source>
        <dbReference type="Proteomes" id="UP000094336"/>
    </source>
</evidence>
<dbReference type="GO" id="GO:0003899">
    <property type="term" value="F:DNA-directed RNA polymerase activity"/>
    <property type="evidence" value="ECO:0007669"/>
    <property type="project" value="InterPro"/>
</dbReference>
<dbReference type="Pfam" id="PF03604">
    <property type="entry name" value="Zn_ribbon_RPAB4"/>
    <property type="match status" value="1"/>
</dbReference>
<dbReference type="GO" id="GO:0003677">
    <property type="term" value="F:DNA binding"/>
    <property type="evidence" value="ECO:0007669"/>
    <property type="project" value="InterPro"/>
</dbReference>
<proteinExistence type="inferred from homology"/>
<dbReference type="Gene3D" id="2.20.28.30">
    <property type="entry name" value="RNA polymerase ii, chain L"/>
    <property type="match status" value="1"/>
</dbReference>
<dbReference type="PANTHER" id="PTHR12056:SF2">
    <property type="entry name" value="GEO11084P1"/>
    <property type="match status" value="1"/>
</dbReference>
<dbReference type="GO" id="GO:0008270">
    <property type="term" value="F:zinc ion binding"/>
    <property type="evidence" value="ECO:0007669"/>
    <property type="project" value="InterPro"/>
</dbReference>
<evidence type="ECO:0000256" key="3">
    <source>
        <dbReference type="ARBA" id="ARBA00022833"/>
    </source>
</evidence>
<dbReference type="SUPFAM" id="SSF63393">
    <property type="entry name" value="RNA polymerase subunits"/>
    <property type="match status" value="1"/>
</dbReference>
<dbReference type="GO" id="GO:0005736">
    <property type="term" value="C:RNA polymerase I complex"/>
    <property type="evidence" value="ECO:0007669"/>
    <property type="project" value="TreeGrafter"/>
</dbReference>
<dbReference type="OrthoDB" id="5585087at2759"/>